<dbReference type="Pfam" id="PF08276">
    <property type="entry name" value="PAN_2"/>
    <property type="match status" value="1"/>
</dbReference>
<dbReference type="PANTHER" id="PTHR32444">
    <property type="entry name" value="BULB-TYPE LECTIN DOMAIN-CONTAINING PROTEIN"/>
    <property type="match status" value="1"/>
</dbReference>
<dbReference type="PROSITE" id="PS50927">
    <property type="entry name" value="BULB_LECTIN"/>
    <property type="match status" value="1"/>
</dbReference>
<dbReference type="Pfam" id="PF00954">
    <property type="entry name" value="S_locus_glycop"/>
    <property type="match status" value="1"/>
</dbReference>
<feature type="domain" description="Apple" evidence="12">
    <location>
        <begin position="318"/>
        <end position="395"/>
    </location>
</feature>
<dbReference type="InterPro" id="IPR003609">
    <property type="entry name" value="Pan_app"/>
</dbReference>
<keyword evidence="3 9" id="KW-0732">Signal</keyword>
<dbReference type="InterPro" id="IPR036426">
    <property type="entry name" value="Bulb-type_lectin_dom_sf"/>
</dbReference>
<evidence type="ECO:0000256" key="4">
    <source>
        <dbReference type="ARBA" id="ARBA00023157"/>
    </source>
</evidence>
<evidence type="ECO:0000259" key="11">
    <source>
        <dbReference type="PROSITE" id="PS50927"/>
    </source>
</evidence>
<dbReference type="Pfam" id="PF00069">
    <property type="entry name" value="Pkinase"/>
    <property type="match status" value="1"/>
</dbReference>
<dbReference type="GO" id="GO:0051707">
    <property type="term" value="P:response to other organism"/>
    <property type="evidence" value="ECO:0007669"/>
    <property type="project" value="UniProtKB-ARBA"/>
</dbReference>
<dbReference type="InterPro" id="IPR000719">
    <property type="entry name" value="Prot_kinase_dom"/>
</dbReference>
<comment type="caution">
    <text evidence="13">The sequence shown here is derived from an EMBL/GenBank/DDBJ whole genome shotgun (WGS) entry which is preliminary data.</text>
</comment>
<dbReference type="Gene3D" id="2.90.10.10">
    <property type="entry name" value="Bulb-type lectin domain"/>
    <property type="match status" value="1"/>
</dbReference>
<dbReference type="AlphaFoldDB" id="A0A811RHB4"/>
<evidence type="ECO:0000256" key="1">
    <source>
        <dbReference type="ARBA" id="ARBA00004479"/>
    </source>
</evidence>
<dbReference type="SUPFAM" id="SSF51110">
    <property type="entry name" value="alpha-D-mannose-specific plant lectins"/>
    <property type="match status" value="1"/>
</dbReference>
<evidence type="ECO:0000256" key="7">
    <source>
        <dbReference type="ARBA" id="ARBA00048679"/>
    </source>
</evidence>
<comment type="catalytic activity">
    <reaction evidence="6">
        <text>L-threonyl-[protein] + ATP = O-phospho-L-threonyl-[protein] + ADP + H(+)</text>
        <dbReference type="Rhea" id="RHEA:46608"/>
        <dbReference type="Rhea" id="RHEA-COMP:11060"/>
        <dbReference type="Rhea" id="RHEA-COMP:11605"/>
        <dbReference type="ChEBI" id="CHEBI:15378"/>
        <dbReference type="ChEBI" id="CHEBI:30013"/>
        <dbReference type="ChEBI" id="CHEBI:30616"/>
        <dbReference type="ChEBI" id="CHEBI:61977"/>
        <dbReference type="ChEBI" id="CHEBI:456216"/>
        <dbReference type="EC" id="2.7.11.1"/>
    </reaction>
</comment>
<dbReference type="EC" id="2.7.11.1" evidence="2"/>
<gene>
    <name evidence="13" type="ORF">NCGR_LOCUS52560</name>
</gene>
<evidence type="ECO:0000256" key="5">
    <source>
        <dbReference type="ARBA" id="ARBA00023170"/>
    </source>
</evidence>
<accession>A0A811RHB4</accession>
<keyword evidence="8" id="KW-0472">Membrane</keyword>
<dbReference type="PROSITE" id="PS50011">
    <property type="entry name" value="PROTEIN_KINASE_DOM"/>
    <property type="match status" value="1"/>
</dbReference>
<comment type="catalytic activity">
    <reaction evidence="7">
        <text>L-seryl-[protein] + ATP = O-phospho-L-seryl-[protein] + ADP + H(+)</text>
        <dbReference type="Rhea" id="RHEA:17989"/>
        <dbReference type="Rhea" id="RHEA-COMP:9863"/>
        <dbReference type="Rhea" id="RHEA-COMP:11604"/>
        <dbReference type="ChEBI" id="CHEBI:15378"/>
        <dbReference type="ChEBI" id="CHEBI:29999"/>
        <dbReference type="ChEBI" id="CHEBI:30616"/>
        <dbReference type="ChEBI" id="CHEBI:83421"/>
        <dbReference type="ChEBI" id="CHEBI:456216"/>
        <dbReference type="EC" id="2.7.11.1"/>
    </reaction>
</comment>
<dbReference type="Gene3D" id="1.10.510.10">
    <property type="entry name" value="Transferase(Phosphotransferase) domain 1"/>
    <property type="match status" value="1"/>
</dbReference>
<dbReference type="EMBL" id="CAJGYO010000015">
    <property type="protein sequence ID" value="CAD6269256.1"/>
    <property type="molecule type" value="Genomic_DNA"/>
</dbReference>
<keyword evidence="4" id="KW-1015">Disulfide bond</keyword>
<proteinExistence type="predicted"/>
<evidence type="ECO:0000256" key="2">
    <source>
        <dbReference type="ARBA" id="ARBA00012513"/>
    </source>
</evidence>
<dbReference type="GO" id="GO:0048544">
    <property type="term" value="P:recognition of pollen"/>
    <property type="evidence" value="ECO:0007669"/>
    <property type="project" value="InterPro"/>
</dbReference>
<evidence type="ECO:0000256" key="8">
    <source>
        <dbReference type="SAM" id="Phobius"/>
    </source>
</evidence>
<dbReference type="OrthoDB" id="642002at2759"/>
<dbReference type="SMART" id="SM00473">
    <property type="entry name" value="PAN_AP"/>
    <property type="match status" value="1"/>
</dbReference>
<dbReference type="SMART" id="SM00108">
    <property type="entry name" value="B_lectin"/>
    <property type="match status" value="1"/>
</dbReference>
<dbReference type="InterPro" id="IPR000858">
    <property type="entry name" value="S_locus_glycoprot_dom"/>
</dbReference>
<evidence type="ECO:0000259" key="10">
    <source>
        <dbReference type="PROSITE" id="PS50011"/>
    </source>
</evidence>
<dbReference type="PANTHER" id="PTHR32444:SF235">
    <property type="entry name" value="OS01G0783900 PROTEIN"/>
    <property type="match status" value="1"/>
</dbReference>
<organism evidence="13 14">
    <name type="scientific">Miscanthus lutarioriparius</name>
    <dbReference type="NCBI Taxonomy" id="422564"/>
    <lineage>
        <taxon>Eukaryota</taxon>
        <taxon>Viridiplantae</taxon>
        <taxon>Streptophyta</taxon>
        <taxon>Embryophyta</taxon>
        <taxon>Tracheophyta</taxon>
        <taxon>Spermatophyta</taxon>
        <taxon>Magnoliopsida</taxon>
        <taxon>Liliopsida</taxon>
        <taxon>Poales</taxon>
        <taxon>Poaceae</taxon>
        <taxon>PACMAD clade</taxon>
        <taxon>Panicoideae</taxon>
        <taxon>Andropogonodae</taxon>
        <taxon>Andropogoneae</taxon>
        <taxon>Saccharinae</taxon>
        <taxon>Miscanthus</taxon>
    </lineage>
</organism>
<keyword evidence="14" id="KW-1185">Reference proteome</keyword>
<name>A0A811RHB4_9POAL</name>
<dbReference type="CDD" id="cd00028">
    <property type="entry name" value="B_lectin"/>
    <property type="match status" value="1"/>
</dbReference>
<dbReference type="PROSITE" id="PS50948">
    <property type="entry name" value="PAN"/>
    <property type="match status" value="1"/>
</dbReference>
<feature type="signal peptide" evidence="9">
    <location>
        <begin position="1"/>
        <end position="20"/>
    </location>
</feature>
<comment type="subcellular location">
    <subcellularLocation>
        <location evidence="1">Membrane</location>
        <topology evidence="1">Single-pass type I membrane protein</topology>
    </subcellularLocation>
</comment>
<evidence type="ECO:0000256" key="6">
    <source>
        <dbReference type="ARBA" id="ARBA00047899"/>
    </source>
</evidence>
<keyword evidence="8" id="KW-0812">Transmembrane</keyword>
<dbReference type="InterPro" id="IPR001480">
    <property type="entry name" value="Bulb-type_lectin_dom"/>
</dbReference>
<keyword evidence="5" id="KW-0675">Receptor</keyword>
<feature type="transmembrane region" description="Helical" evidence="8">
    <location>
        <begin position="406"/>
        <end position="429"/>
    </location>
</feature>
<sequence>MLKLKGALIATVALLAAALAQPQQLVPGDSLTTGQSLLNGERLVSAQKIFELGFFSNGNSTYLGIWYHNMKPQTIVWVANRKTPITGGNGSLTLTASSLDLLDRGGAEVWSSGTLNAIDNRPQAFLLDSGNLIINDTANNLIWQAFDHPCDSLLPEMRIGYDTSTGDNMYLRSWKSSSDPSLGDYYLKLDPKRLGTWNGQGFSGIPALRANNELAFNMTISGSSVYYSFTVVDTSILWRFVISPDGLAHRWHSNQNNDWVEYWHLPQDQCDSYEYCGPNAVCANGDCNCLQEFTPRSPSDWTQRNFDGGCVRNVALSCSSGNGFAHLSRVKVPDTLNATMVPGKSWDGCKDLCLGNCSCSAYTMFGESDCVLWFGDLVDIVQLAEGINDLYTRVSHSNTSHSGRDIAIIISVSVIGVVLVISALLGFCYRRSQQKHLPLAHELSGAEHENAPGSKLAATLEKNLDLDDIRVATNNFAEQNSIISARSRTIYKGTLPTIGDLVVKRLNTEAGLEELKNEVKMLGRLDHPNIIRMLGSCIKNNEMVVCYEYMSGGSLDAVLSAEDERSGIPDWTSRLCIIQGICEGLLYLHEHCRIVHRDIEPSNIVLSDGFIPKISDFSLATLLDQGQSEGKAENIRRTP</sequence>
<evidence type="ECO:0000313" key="14">
    <source>
        <dbReference type="Proteomes" id="UP000604825"/>
    </source>
</evidence>
<protein>
    <recommendedName>
        <fullName evidence="2">non-specific serine/threonine protein kinase</fullName>
        <ecNumber evidence="2">2.7.11.1</ecNumber>
    </recommendedName>
</protein>
<dbReference type="Proteomes" id="UP000604825">
    <property type="component" value="Unassembled WGS sequence"/>
</dbReference>
<keyword evidence="8" id="KW-1133">Transmembrane helix</keyword>
<dbReference type="GO" id="GO:0016020">
    <property type="term" value="C:membrane"/>
    <property type="evidence" value="ECO:0007669"/>
    <property type="project" value="UniProtKB-SubCell"/>
</dbReference>
<dbReference type="Gene3D" id="3.30.200.20">
    <property type="entry name" value="Phosphorylase Kinase, domain 1"/>
    <property type="match status" value="1"/>
</dbReference>
<dbReference type="GO" id="GO:0004674">
    <property type="term" value="F:protein serine/threonine kinase activity"/>
    <property type="evidence" value="ECO:0007669"/>
    <property type="project" value="UniProtKB-EC"/>
</dbReference>
<dbReference type="Pfam" id="PF01453">
    <property type="entry name" value="B_lectin"/>
    <property type="match status" value="1"/>
</dbReference>
<evidence type="ECO:0000256" key="9">
    <source>
        <dbReference type="SAM" id="SignalP"/>
    </source>
</evidence>
<feature type="domain" description="Bulb-type lectin" evidence="11">
    <location>
        <begin position="28"/>
        <end position="147"/>
    </location>
</feature>
<dbReference type="SUPFAM" id="SSF56112">
    <property type="entry name" value="Protein kinase-like (PK-like)"/>
    <property type="match status" value="1"/>
</dbReference>
<feature type="domain" description="Protein kinase" evidence="10">
    <location>
        <begin position="476"/>
        <end position="639"/>
    </location>
</feature>
<feature type="chain" id="PRO_5032914379" description="non-specific serine/threonine protein kinase" evidence="9">
    <location>
        <begin position="21"/>
        <end position="639"/>
    </location>
</feature>
<evidence type="ECO:0000259" key="12">
    <source>
        <dbReference type="PROSITE" id="PS50948"/>
    </source>
</evidence>
<evidence type="ECO:0000313" key="13">
    <source>
        <dbReference type="EMBL" id="CAD6269256.1"/>
    </source>
</evidence>
<dbReference type="InterPro" id="IPR011009">
    <property type="entry name" value="Kinase-like_dom_sf"/>
</dbReference>
<evidence type="ECO:0000256" key="3">
    <source>
        <dbReference type="ARBA" id="ARBA00022729"/>
    </source>
</evidence>
<dbReference type="CDD" id="cd01098">
    <property type="entry name" value="PAN_AP_plant"/>
    <property type="match status" value="1"/>
</dbReference>
<dbReference type="GO" id="GO:0005524">
    <property type="term" value="F:ATP binding"/>
    <property type="evidence" value="ECO:0007669"/>
    <property type="project" value="InterPro"/>
</dbReference>
<reference evidence="13" key="1">
    <citation type="submission" date="2020-10" db="EMBL/GenBank/DDBJ databases">
        <authorList>
            <person name="Han B."/>
            <person name="Lu T."/>
            <person name="Zhao Q."/>
            <person name="Huang X."/>
            <person name="Zhao Y."/>
        </authorList>
    </citation>
    <scope>NUCLEOTIDE SEQUENCE</scope>
</reference>